<evidence type="ECO:0000256" key="1">
    <source>
        <dbReference type="ARBA" id="ARBA00022842"/>
    </source>
</evidence>
<dbReference type="AlphaFoldDB" id="A0A497ES93"/>
<dbReference type="InterPro" id="IPR044153">
    <property type="entry name" value="PIN_Pae0151-like"/>
</dbReference>
<keyword evidence="1" id="KW-0460">Magnesium</keyword>
<dbReference type="InterPro" id="IPR029060">
    <property type="entry name" value="PIN-like_dom_sf"/>
</dbReference>
<sequence>MKYLFDASSIVNLVKKNFVEPFIKGATIELAFYESINAVWKEHVLLRHIEEKVAMELIEVLEDIFNVMKVLSMRSMGKEVFEIATKEKMTIYDASYLCAAVKNGLTLVSDDEKLRSVSSKYVNTITSKQLAIGQGKR</sequence>
<accession>A0A497ES93</accession>
<protein>
    <submittedName>
        <fullName evidence="2">DNA-binding protein</fullName>
    </submittedName>
</protein>
<dbReference type="InterPro" id="IPR051619">
    <property type="entry name" value="TypeII_TA_RNase_PINc/VapC"/>
</dbReference>
<organism evidence="2 5">
    <name type="scientific">Thermoproteota archaeon</name>
    <dbReference type="NCBI Taxonomy" id="2056631"/>
    <lineage>
        <taxon>Archaea</taxon>
        <taxon>Thermoproteota</taxon>
    </lineage>
</organism>
<dbReference type="Proteomes" id="UP000272051">
    <property type="component" value="Unassembled WGS sequence"/>
</dbReference>
<evidence type="ECO:0000313" key="3">
    <source>
        <dbReference type="EMBL" id="RLE53389.1"/>
    </source>
</evidence>
<dbReference type="EMBL" id="QMQX01000012">
    <property type="protein sequence ID" value="RLE53389.1"/>
    <property type="molecule type" value="Genomic_DNA"/>
</dbReference>
<proteinExistence type="predicted"/>
<name>A0A497ES93_9CREN</name>
<reference evidence="4 5" key="1">
    <citation type="submission" date="2018-06" db="EMBL/GenBank/DDBJ databases">
        <title>Extensive metabolic versatility and redundancy in microbially diverse, dynamic hydrothermal sediments.</title>
        <authorList>
            <person name="Dombrowski N."/>
            <person name="Teske A."/>
            <person name="Baker B.J."/>
        </authorList>
    </citation>
    <scope>NUCLEOTIDE SEQUENCE [LARGE SCALE GENOMIC DNA]</scope>
    <source>
        <strain evidence="3">B34_G17</strain>
        <strain evidence="2">B66_G16</strain>
    </source>
</reference>
<dbReference type="GO" id="GO:0003677">
    <property type="term" value="F:DNA binding"/>
    <property type="evidence" value="ECO:0007669"/>
    <property type="project" value="UniProtKB-KW"/>
</dbReference>
<evidence type="ECO:0000313" key="2">
    <source>
        <dbReference type="EMBL" id="RLE50107.1"/>
    </source>
</evidence>
<evidence type="ECO:0000313" key="4">
    <source>
        <dbReference type="Proteomes" id="UP000272051"/>
    </source>
</evidence>
<dbReference type="EMBL" id="QMQV01000013">
    <property type="protein sequence ID" value="RLE50107.1"/>
    <property type="molecule type" value="Genomic_DNA"/>
</dbReference>
<dbReference type="Proteomes" id="UP000278475">
    <property type="component" value="Unassembled WGS sequence"/>
</dbReference>
<dbReference type="PANTHER" id="PTHR35901:SF1">
    <property type="entry name" value="EXONUCLEASE VAPC9"/>
    <property type="match status" value="1"/>
</dbReference>
<dbReference type="Gene3D" id="3.40.50.1010">
    <property type="entry name" value="5'-nuclease"/>
    <property type="match status" value="1"/>
</dbReference>
<dbReference type="CDD" id="cd09873">
    <property type="entry name" value="PIN_Pae0151-like"/>
    <property type="match status" value="1"/>
</dbReference>
<dbReference type="SUPFAM" id="SSF88723">
    <property type="entry name" value="PIN domain-like"/>
    <property type="match status" value="1"/>
</dbReference>
<comment type="caution">
    <text evidence="2">The sequence shown here is derived from an EMBL/GenBank/DDBJ whole genome shotgun (WGS) entry which is preliminary data.</text>
</comment>
<keyword evidence="2" id="KW-0238">DNA-binding</keyword>
<gene>
    <name evidence="2" type="ORF">DRJ31_02575</name>
    <name evidence="3" type="ORF">DRJ33_01200</name>
</gene>
<evidence type="ECO:0000313" key="5">
    <source>
        <dbReference type="Proteomes" id="UP000278475"/>
    </source>
</evidence>
<dbReference type="PANTHER" id="PTHR35901">
    <property type="entry name" value="RIBONUCLEASE VAPC3"/>
    <property type="match status" value="1"/>
</dbReference>